<sequence>MDNASFCAALSVCPLLIDLEVVGLHIELRQALKDSHYKKVEVHKSRFMRHMEKFIIHSVSFSEINKTFEYILKGDGLHCIIQMGE</sequence>
<dbReference type="HOGENOM" id="CLU_2515655_0_0_1"/>
<name>U5CXK7_AMBTC</name>
<evidence type="ECO:0000313" key="1">
    <source>
        <dbReference type="EMBL" id="ERN14695.1"/>
    </source>
</evidence>
<protein>
    <submittedName>
        <fullName evidence="1">Uncharacterized protein</fullName>
    </submittedName>
</protein>
<proteinExistence type="predicted"/>
<dbReference type="AlphaFoldDB" id="U5CXK7"/>
<organism evidence="1 2">
    <name type="scientific">Amborella trichopoda</name>
    <dbReference type="NCBI Taxonomy" id="13333"/>
    <lineage>
        <taxon>Eukaryota</taxon>
        <taxon>Viridiplantae</taxon>
        <taxon>Streptophyta</taxon>
        <taxon>Embryophyta</taxon>
        <taxon>Tracheophyta</taxon>
        <taxon>Spermatophyta</taxon>
        <taxon>Magnoliopsida</taxon>
        <taxon>Amborellales</taxon>
        <taxon>Amborellaceae</taxon>
        <taxon>Amborella</taxon>
    </lineage>
</organism>
<gene>
    <name evidence="1" type="ORF">AMTR_s00038p00221870</name>
</gene>
<evidence type="ECO:0000313" key="2">
    <source>
        <dbReference type="Proteomes" id="UP000017836"/>
    </source>
</evidence>
<accession>U5CXK7</accession>
<dbReference type="EMBL" id="KI392532">
    <property type="protein sequence ID" value="ERN14695.1"/>
    <property type="molecule type" value="Genomic_DNA"/>
</dbReference>
<dbReference type="Proteomes" id="UP000017836">
    <property type="component" value="Unassembled WGS sequence"/>
</dbReference>
<dbReference type="Gramene" id="ERN14695">
    <property type="protein sequence ID" value="ERN14695"/>
    <property type="gene ID" value="AMTR_s00038p00221870"/>
</dbReference>
<keyword evidence="2" id="KW-1185">Reference proteome</keyword>
<dbReference type="STRING" id="13333.U5CXK7"/>
<reference evidence="2" key="1">
    <citation type="journal article" date="2013" name="Science">
        <title>The Amborella genome and the evolution of flowering plants.</title>
        <authorList>
            <consortium name="Amborella Genome Project"/>
        </authorList>
    </citation>
    <scope>NUCLEOTIDE SEQUENCE [LARGE SCALE GENOMIC DNA]</scope>
</reference>